<evidence type="ECO:0000313" key="2">
    <source>
        <dbReference type="Proteomes" id="UP000192257"/>
    </source>
</evidence>
<comment type="caution">
    <text evidence="1">The sequence shown here is derived from an EMBL/GenBank/DDBJ whole genome shotgun (WGS) entry which is preliminary data.</text>
</comment>
<evidence type="ECO:0000313" key="1">
    <source>
        <dbReference type="EMBL" id="ORC90495.1"/>
    </source>
</evidence>
<dbReference type="RefSeq" id="XP_028884561.1">
    <property type="nucleotide sequence ID" value="XM_029024158.1"/>
</dbReference>
<dbReference type="PANTHER" id="PTHR33594">
    <property type="entry name" value="SUPERFAMILY HYDROLASE, PUTATIVE (AFU_ORTHOLOGUE AFUA_1G03035)-RELATED"/>
    <property type="match status" value="1"/>
</dbReference>
<dbReference type="STRING" id="67003.A0A1X0P0R2"/>
<dbReference type="Proteomes" id="UP000192257">
    <property type="component" value="Unassembled WGS sequence"/>
</dbReference>
<dbReference type="Gene3D" id="1.10.472.50">
    <property type="entry name" value="HD-domain/PDEase-like"/>
    <property type="match status" value="1"/>
</dbReference>
<accession>A0A1X0P0R2</accession>
<proteinExistence type="predicted"/>
<dbReference type="GeneID" id="39983938"/>
<dbReference type="AlphaFoldDB" id="A0A1X0P0R2"/>
<dbReference type="VEuPathDB" id="TriTrypDB:TM35_000082930"/>
<dbReference type="Gene3D" id="1.20.58.1910">
    <property type="match status" value="1"/>
</dbReference>
<dbReference type="GO" id="GO:0016787">
    <property type="term" value="F:hydrolase activity"/>
    <property type="evidence" value="ECO:0007669"/>
    <property type="project" value="UniProtKB-KW"/>
</dbReference>
<dbReference type="SUPFAM" id="SSF109604">
    <property type="entry name" value="HD-domain/PDEase-like"/>
    <property type="match status" value="1"/>
</dbReference>
<keyword evidence="2" id="KW-1185">Reference proteome</keyword>
<organism evidence="1 2">
    <name type="scientific">Trypanosoma theileri</name>
    <dbReference type="NCBI Taxonomy" id="67003"/>
    <lineage>
        <taxon>Eukaryota</taxon>
        <taxon>Discoba</taxon>
        <taxon>Euglenozoa</taxon>
        <taxon>Kinetoplastea</taxon>
        <taxon>Metakinetoplastina</taxon>
        <taxon>Trypanosomatida</taxon>
        <taxon>Trypanosomatidae</taxon>
        <taxon>Trypanosoma</taxon>
    </lineage>
</organism>
<dbReference type="EMBL" id="NBCO01000008">
    <property type="protein sequence ID" value="ORC90495.1"/>
    <property type="molecule type" value="Genomic_DNA"/>
</dbReference>
<gene>
    <name evidence="1" type="ORF">TM35_000082930</name>
</gene>
<dbReference type="PANTHER" id="PTHR33594:SF1">
    <property type="entry name" value="HD_PDEASE DOMAIN-CONTAINING PROTEIN"/>
    <property type="match status" value="1"/>
</dbReference>
<dbReference type="OrthoDB" id="16547at2759"/>
<name>A0A1X0P0R2_9TRYP</name>
<protein>
    <submittedName>
        <fullName evidence="1">HD superfamily hydrolase</fullName>
    </submittedName>
</protein>
<reference evidence="1 2" key="1">
    <citation type="submission" date="2017-03" db="EMBL/GenBank/DDBJ databases">
        <title>An alternative strategy for trypanosome survival in the mammalian bloodstream revealed through genome and transcriptome analysis of the ubiquitous bovine parasite Trypanosoma (Megatrypanum) theileri.</title>
        <authorList>
            <person name="Kelly S."/>
            <person name="Ivens A."/>
            <person name="Mott A."/>
            <person name="O'Neill E."/>
            <person name="Emms D."/>
            <person name="Macleod O."/>
            <person name="Voorheis P."/>
            <person name="Matthews J."/>
            <person name="Matthews K."/>
            <person name="Carrington M."/>
        </authorList>
    </citation>
    <scope>NUCLEOTIDE SEQUENCE [LARGE SCALE GENOMIC DNA]</scope>
    <source>
        <strain evidence="1">Edinburgh</strain>
    </source>
</reference>
<sequence length="261" mass="29682">METNHYELWTRCRTFVAEVCADRDASHGLAHMEKVTENALLLLHMQHGTAVNLTVLIPRVILVAMLHDVADHKYDSTNVLQQRVRQFVGEEATALLSSSSSTTTTTTTTSTSVMTAEEVQQYTLTAIEAISFSKEKSRGRRWFEDLLPAEWLIVRDVVSDADKLEAIGADGLRRCLLYTKHAMLEKERQMAKEDSMLLKQEQEEKEKCCLQNVKTHFEEKLALLSTEYIVTTAGKFLATPKHMEMVKELQEWELHGLPSLT</sequence>
<keyword evidence="1" id="KW-0378">Hydrolase</keyword>